<gene>
    <name evidence="2" type="ORF">P3X46_017129</name>
</gene>
<feature type="compositionally biased region" description="Basic and acidic residues" evidence="1">
    <location>
        <begin position="93"/>
        <end position="104"/>
    </location>
</feature>
<evidence type="ECO:0000256" key="1">
    <source>
        <dbReference type="SAM" id="MobiDB-lite"/>
    </source>
</evidence>
<evidence type="ECO:0000313" key="3">
    <source>
        <dbReference type="Proteomes" id="UP001174677"/>
    </source>
</evidence>
<accession>A0ABQ9M3J3</accession>
<dbReference type="InterPro" id="IPR034577">
    <property type="entry name" value="NIMIN-2"/>
</dbReference>
<proteinExistence type="predicted"/>
<feature type="region of interest" description="Disordered" evidence="1">
    <location>
        <begin position="1"/>
        <end position="35"/>
    </location>
</feature>
<feature type="compositionally biased region" description="Basic and acidic residues" evidence="1">
    <location>
        <begin position="1"/>
        <end position="28"/>
    </location>
</feature>
<reference evidence="2" key="1">
    <citation type="journal article" date="2023" name="Plant Biotechnol. J.">
        <title>Chromosome-level wild Hevea brasiliensis genome provides new tools for genomic-assisted breeding and valuable loci to elevate rubber yield.</title>
        <authorList>
            <person name="Cheng H."/>
            <person name="Song X."/>
            <person name="Hu Y."/>
            <person name="Wu T."/>
            <person name="Yang Q."/>
            <person name="An Z."/>
            <person name="Feng S."/>
            <person name="Deng Z."/>
            <person name="Wu W."/>
            <person name="Zeng X."/>
            <person name="Tu M."/>
            <person name="Wang X."/>
            <person name="Huang H."/>
        </authorList>
    </citation>
    <scope>NUCLEOTIDE SEQUENCE</scope>
    <source>
        <strain evidence="2">MT/VB/25A 57/8</strain>
    </source>
</reference>
<sequence>MDSRGKDKRRRIEKDSDESRNKKVKQVDPEEATEEEVEEFFAILRRMQVAVKYFEKGNGEGWRAAVEAEMVAVVGGGEDQKDEIEKKKKKKKEEKEPPEKKPIVEEATGVLDLNVMPEVELENNEM</sequence>
<protein>
    <submittedName>
        <fullName evidence="2">Uncharacterized protein</fullName>
    </submittedName>
</protein>
<dbReference type="EMBL" id="JARPOI010000009">
    <property type="protein sequence ID" value="KAJ9174057.1"/>
    <property type="molecule type" value="Genomic_DNA"/>
</dbReference>
<feature type="region of interest" description="Disordered" evidence="1">
    <location>
        <begin position="76"/>
        <end position="109"/>
    </location>
</feature>
<evidence type="ECO:0000313" key="2">
    <source>
        <dbReference type="EMBL" id="KAJ9174057.1"/>
    </source>
</evidence>
<comment type="caution">
    <text evidence="2">The sequence shown here is derived from an EMBL/GenBank/DDBJ whole genome shotgun (WGS) entry which is preliminary data.</text>
</comment>
<dbReference type="Proteomes" id="UP001174677">
    <property type="component" value="Chromosome 9"/>
</dbReference>
<keyword evidence="3" id="KW-1185">Reference proteome</keyword>
<dbReference type="PANTHER" id="PTHR35735">
    <property type="entry name" value="PROTEIN NIM1-INTERACTING 2"/>
    <property type="match status" value="1"/>
</dbReference>
<dbReference type="PANTHER" id="PTHR35735:SF5">
    <property type="entry name" value="PROTEIN NIM1-INTERACTING 2"/>
    <property type="match status" value="1"/>
</dbReference>
<organism evidence="2 3">
    <name type="scientific">Hevea brasiliensis</name>
    <name type="common">Para rubber tree</name>
    <name type="synonym">Siphonia brasiliensis</name>
    <dbReference type="NCBI Taxonomy" id="3981"/>
    <lineage>
        <taxon>Eukaryota</taxon>
        <taxon>Viridiplantae</taxon>
        <taxon>Streptophyta</taxon>
        <taxon>Embryophyta</taxon>
        <taxon>Tracheophyta</taxon>
        <taxon>Spermatophyta</taxon>
        <taxon>Magnoliopsida</taxon>
        <taxon>eudicotyledons</taxon>
        <taxon>Gunneridae</taxon>
        <taxon>Pentapetalae</taxon>
        <taxon>rosids</taxon>
        <taxon>fabids</taxon>
        <taxon>Malpighiales</taxon>
        <taxon>Euphorbiaceae</taxon>
        <taxon>Crotonoideae</taxon>
        <taxon>Micrandreae</taxon>
        <taxon>Hevea</taxon>
    </lineage>
</organism>
<name>A0ABQ9M3J3_HEVBR</name>